<evidence type="ECO:0000256" key="1">
    <source>
        <dbReference type="ARBA" id="ARBA00022737"/>
    </source>
</evidence>
<keyword evidence="1" id="KW-0677">Repeat</keyword>
<dbReference type="SMART" id="SM00248">
    <property type="entry name" value="ANK"/>
    <property type="match status" value="3"/>
</dbReference>
<evidence type="ECO:0000313" key="5">
    <source>
        <dbReference type="Proteomes" id="UP000240493"/>
    </source>
</evidence>
<keyword evidence="5" id="KW-1185">Reference proteome</keyword>
<dbReference type="PROSITE" id="PS50088">
    <property type="entry name" value="ANK_REPEAT"/>
    <property type="match status" value="4"/>
</dbReference>
<gene>
    <name evidence="4" type="ORF">M441DRAFT_112040</name>
</gene>
<protein>
    <submittedName>
        <fullName evidence="4">Uncharacterized protein</fullName>
    </submittedName>
</protein>
<feature type="repeat" description="ANK" evidence="3">
    <location>
        <begin position="109"/>
        <end position="129"/>
    </location>
</feature>
<feature type="non-terminal residue" evidence="4">
    <location>
        <position position="1"/>
    </location>
</feature>
<dbReference type="Proteomes" id="UP000240493">
    <property type="component" value="Unassembled WGS sequence"/>
</dbReference>
<feature type="repeat" description="ANK" evidence="3">
    <location>
        <begin position="8"/>
        <end position="40"/>
    </location>
</feature>
<dbReference type="AlphaFoldDB" id="A0A2T3YXU1"/>
<name>A0A2T3YXU1_TRIA4</name>
<dbReference type="InterPro" id="IPR036770">
    <property type="entry name" value="Ankyrin_rpt-contain_sf"/>
</dbReference>
<dbReference type="GO" id="GO:0005737">
    <property type="term" value="C:cytoplasm"/>
    <property type="evidence" value="ECO:0007669"/>
    <property type="project" value="TreeGrafter"/>
</dbReference>
<feature type="repeat" description="ANK" evidence="3">
    <location>
        <begin position="76"/>
        <end position="108"/>
    </location>
</feature>
<accession>A0A2T3YXU1</accession>
<dbReference type="Pfam" id="PF12796">
    <property type="entry name" value="Ank_2"/>
    <property type="match status" value="1"/>
</dbReference>
<dbReference type="PANTHER" id="PTHR24198:SF165">
    <property type="entry name" value="ANKYRIN REPEAT-CONTAINING PROTEIN-RELATED"/>
    <property type="match status" value="1"/>
</dbReference>
<sequence length="129" mass="13866">DSNARANDGRTPLHTAVDYGHEEVIRNLVRHGAELDAKDEDGQTPLHIAAMKRPFPPPILQLLLDAGADAKEKMEGDITLAHITALNGSPNSLRLLLQRGADTNAADMLGRTPLHLAARNSHPECVSAL</sequence>
<dbReference type="SUPFAM" id="SSF48403">
    <property type="entry name" value="Ankyrin repeat"/>
    <property type="match status" value="1"/>
</dbReference>
<dbReference type="Gene3D" id="1.25.40.20">
    <property type="entry name" value="Ankyrin repeat-containing domain"/>
    <property type="match status" value="2"/>
</dbReference>
<feature type="repeat" description="ANK" evidence="3">
    <location>
        <begin position="41"/>
        <end position="75"/>
    </location>
</feature>
<dbReference type="PANTHER" id="PTHR24198">
    <property type="entry name" value="ANKYRIN REPEAT AND PROTEIN KINASE DOMAIN-CONTAINING PROTEIN"/>
    <property type="match status" value="1"/>
</dbReference>
<organism evidence="4 5">
    <name type="scientific">Trichoderma asperellum (strain ATCC 204424 / CBS 433.97 / NBRC 101777)</name>
    <dbReference type="NCBI Taxonomy" id="1042311"/>
    <lineage>
        <taxon>Eukaryota</taxon>
        <taxon>Fungi</taxon>
        <taxon>Dikarya</taxon>
        <taxon>Ascomycota</taxon>
        <taxon>Pezizomycotina</taxon>
        <taxon>Sordariomycetes</taxon>
        <taxon>Hypocreomycetidae</taxon>
        <taxon>Hypocreales</taxon>
        <taxon>Hypocreaceae</taxon>
        <taxon>Trichoderma</taxon>
    </lineage>
</organism>
<dbReference type="EMBL" id="KZ679268">
    <property type="protein sequence ID" value="PTB37383.1"/>
    <property type="molecule type" value="Genomic_DNA"/>
</dbReference>
<dbReference type="Pfam" id="PF13637">
    <property type="entry name" value="Ank_4"/>
    <property type="match status" value="1"/>
</dbReference>
<evidence type="ECO:0000313" key="4">
    <source>
        <dbReference type="EMBL" id="PTB37383.1"/>
    </source>
</evidence>
<dbReference type="OrthoDB" id="4900533at2759"/>
<reference evidence="4 5" key="1">
    <citation type="submission" date="2016-07" db="EMBL/GenBank/DDBJ databases">
        <title>Multiple horizontal gene transfer events from other fungi enriched the ability of initially mycotrophic Trichoderma (Ascomycota) to feed on dead plant biomass.</title>
        <authorList>
            <consortium name="DOE Joint Genome Institute"/>
            <person name="Aerts A."/>
            <person name="Atanasova L."/>
            <person name="Chenthamara K."/>
            <person name="Zhang J."/>
            <person name="Grujic M."/>
            <person name="Henrissat B."/>
            <person name="Kuo A."/>
            <person name="Salamov A."/>
            <person name="Lipzen A."/>
            <person name="Labutti K."/>
            <person name="Barry K."/>
            <person name="Miao Y."/>
            <person name="Rahimi M.J."/>
            <person name="Shen Q."/>
            <person name="Grigoriev I.V."/>
            <person name="Kubicek C.P."/>
            <person name="Druzhinina I.S."/>
        </authorList>
    </citation>
    <scope>NUCLEOTIDE SEQUENCE [LARGE SCALE GENOMIC DNA]</scope>
    <source>
        <strain evidence="4 5">CBS 433.97</strain>
    </source>
</reference>
<dbReference type="InterPro" id="IPR002110">
    <property type="entry name" value="Ankyrin_rpt"/>
</dbReference>
<dbReference type="PRINTS" id="PR01415">
    <property type="entry name" value="ANKYRIN"/>
</dbReference>
<evidence type="ECO:0000256" key="2">
    <source>
        <dbReference type="ARBA" id="ARBA00023043"/>
    </source>
</evidence>
<evidence type="ECO:0000256" key="3">
    <source>
        <dbReference type="PROSITE-ProRule" id="PRU00023"/>
    </source>
</evidence>
<dbReference type="PROSITE" id="PS50297">
    <property type="entry name" value="ANK_REP_REGION"/>
    <property type="match status" value="4"/>
</dbReference>
<keyword evidence="2 3" id="KW-0040">ANK repeat</keyword>
<proteinExistence type="predicted"/>
<feature type="non-terminal residue" evidence="4">
    <location>
        <position position="129"/>
    </location>
</feature>
<dbReference type="STRING" id="1042311.A0A2T3YXU1"/>